<feature type="domain" description="DUF7808" evidence="1">
    <location>
        <begin position="2"/>
        <end position="51"/>
    </location>
</feature>
<sequence length="66" mass="8331">MFYTYNLQRFRRDWYLWRSDDCLNTTISFDIRCGFKGNQKLFYQNNQELFLREDELDKREEVKIGY</sequence>
<proteinExistence type="predicted"/>
<dbReference type="PANTHER" id="PTHR34493">
    <property type="entry name" value="PROTEIN CBG13422-RELATED"/>
    <property type="match status" value="1"/>
</dbReference>
<evidence type="ECO:0000259" key="1">
    <source>
        <dbReference type="Pfam" id="PF25096"/>
    </source>
</evidence>
<reference evidence="3" key="1">
    <citation type="submission" date="2017-02" db="UniProtKB">
        <authorList>
            <consortium name="WormBaseParasite"/>
        </authorList>
    </citation>
    <scope>IDENTIFICATION</scope>
</reference>
<dbReference type="Proteomes" id="UP000046393">
    <property type="component" value="Unplaced"/>
</dbReference>
<evidence type="ECO:0000313" key="2">
    <source>
        <dbReference type="Proteomes" id="UP000046393"/>
    </source>
</evidence>
<organism evidence="2 3">
    <name type="scientific">Syphacia muris</name>
    <dbReference type="NCBI Taxonomy" id="451379"/>
    <lineage>
        <taxon>Eukaryota</taxon>
        <taxon>Metazoa</taxon>
        <taxon>Ecdysozoa</taxon>
        <taxon>Nematoda</taxon>
        <taxon>Chromadorea</taxon>
        <taxon>Rhabditida</taxon>
        <taxon>Spirurina</taxon>
        <taxon>Oxyuridomorpha</taxon>
        <taxon>Oxyuroidea</taxon>
        <taxon>Oxyuridae</taxon>
        <taxon>Syphacia</taxon>
    </lineage>
</organism>
<evidence type="ECO:0000313" key="3">
    <source>
        <dbReference type="WBParaSite" id="SMUV_0000488201-mRNA-1"/>
    </source>
</evidence>
<name>A0A0N5AK72_9BILA</name>
<keyword evidence="2" id="KW-1185">Reference proteome</keyword>
<dbReference type="PANTHER" id="PTHR34493:SF1">
    <property type="entry name" value="SECRETED PROTEIN"/>
    <property type="match status" value="1"/>
</dbReference>
<accession>A0A0N5AK72</accession>
<dbReference type="Pfam" id="PF25096">
    <property type="entry name" value="DUF7808"/>
    <property type="match status" value="1"/>
</dbReference>
<dbReference type="AlphaFoldDB" id="A0A0N5AK72"/>
<dbReference type="InterPro" id="IPR056710">
    <property type="entry name" value="DUF7808"/>
</dbReference>
<dbReference type="WBParaSite" id="SMUV_0000488201-mRNA-1">
    <property type="protein sequence ID" value="SMUV_0000488201-mRNA-1"/>
    <property type="gene ID" value="SMUV_0000488201"/>
</dbReference>
<protein>
    <recommendedName>
        <fullName evidence="1">DUF7808 domain-containing protein</fullName>
    </recommendedName>
</protein>